<proteinExistence type="predicted"/>
<protein>
    <submittedName>
        <fullName evidence="1">Uncharacterized protein</fullName>
    </submittedName>
</protein>
<dbReference type="EMBL" id="JARSBN010000008">
    <property type="protein sequence ID" value="MDG4716913.1"/>
    <property type="molecule type" value="Genomic_DNA"/>
</dbReference>
<reference evidence="1 2" key="1">
    <citation type="submission" date="2023-03" db="EMBL/GenBank/DDBJ databases">
        <title>Strain YYF002 represents a novel species in the genus Winogradskyella isolated from seawater.</title>
        <authorList>
            <person name="Fu Z.-Y."/>
        </authorList>
    </citation>
    <scope>NUCLEOTIDE SEQUENCE [LARGE SCALE GENOMIC DNA]</scope>
    <source>
        <strain evidence="1 2">YYF002</strain>
    </source>
</reference>
<dbReference type="Proteomes" id="UP001529085">
    <property type="component" value="Unassembled WGS sequence"/>
</dbReference>
<accession>A0ABT6G4K8</accession>
<gene>
    <name evidence="1" type="ORF">P7122_13590</name>
</gene>
<evidence type="ECO:0000313" key="2">
    <source>
        <dbReference type="Proteomes" id="UP001529085"/>
    </source>
</evidence>
<sequence>MSDIKNLWPEDLLNGSDMILPITILQEQAKFLNEMTKNVVTASIDTRKVNVAIQNSNDTKPGILHTLKIVAPAIGNYDFDLVRLIQEELLPYPLRVFSPLIEDGKFECNNPTELETVLEIVFRNKKTISTIQSLIMQSKQ</sequence>
<organism evidence="1 2">
    <name type="scientific">Winogradskyella marincola</name>
    <dbReference type="NCBI Taxonomy" id="3037795"/>
    <lineage>
        <taxon>Bacteria</taxon>
        <taxon>Pseudomonadati</taxon>
        <taxon>Bacteroidota</taxon>
        <taxon>Flavobacteriia</taxon>
        <taxon>Flavobacteriales</taxon>
        <taxon>Flavobacteriaceae</taxon>
        <taxon>Winogradskyella</taxon>
    </lineage>
</organism>
<evidence type="ECO:0000313" key="1">
    <source>
        <dbReference type="EMBL" id="MDG4716913.1"/>
    </source>
</evidence>
<keyword evidence="2" id="KW-1185">Reference proteome</keyword>
<dbReference type="RefSeq" id="WP_278006350.1">
    <property type="nucleotide sequence ID" value="NZ_JARSBN010000008.1"/>
</dbReference>
<comment type="caution">
    <text evidence="1">The sequence shown here is derived from an EMBL/GenBank/DDBJ whole genome shotgun (WGS) entry which is preliminary data.</text>
</comment>
<name>A0ABT6G4K8_9FLAO</name>